<feature type="compositionally biased region" description="Basic and acidic residues" evidence="1">
    <location>
        <begin position="89"/>
        <end position="105"/>
    </location>
</feature>
<keyword evidence="2" id="KW-1133">Transmembrane helix</keyword>
<dbReference type="RefSeq" id="WP_098407984.1">
    <property type="nucleotide sequence ID" value="NZ_PDJE01000001.1"/>
</dbReference>
<dbReference type="EMBL" id="PDJE01000001">
    <property type="protein sequence ID" value="PFG31385.1"/>
    <property type="molecule type" value="Genomic_DNA"/>
</dbReference>
<dbReference type="OrthoDB" id="4229919at2"/>
<evidence type="ECO:0000313" key="4">
    <source>
        <dbReference type="Proteomes" id="UP000221369"/>
    </source>
</evidence>
<evidence type="ECO:0000313" key="3">
    <source>
        <dbReference type="EMBL" id="PFG31385.1"/>
    </source>
</evidence>
<name>A0A2A9DZ36_9MICO</name>
<dbReference type="AlphaFoldDB" id="A0A2A9DZ36"/>
<evidence type="ECO:0000256" key="1">
    <source>
        <dbReference type="SAM" id="MobiDB-lite"/>
    </source>
</evidence>
<feature type="transmembrane region" description="Helical" evidence="2">
    <location>
        <begin position="46"/>
        <end position="66"/>
    </location>
</feature>
<proteinExistence type="predicted"/>
<feature type="region of interest" description="Disordered" evidence="1">
    <location>
        <begin position="75"/>
        <end position="105"/>
    </location>
</feature>
<protein>
    <recommendedName>
        <fullName evidence="5">DUF3099 family protein</fullName>
    </recommendedName>
</protein>
<evidence type="ECO:0000256" key="2">
    <source>
        <dbReference type="SAM" id="Phobius"/>
    </source>
</evidence>
<organism evidence="3 4">
    <name type="scientific">Paramicrobacterium agarici</name>
    <dbReference type="NCBI Taxonomy" id="630514"/>
    <lineage>
        <taxon>Bacteria</taxon>
        <taxon>Bacillati</taxon>
        <taxon>Actinomycetota</taxon>
        <taxon>Actinomycetes</taxon>
        <taxon>Micrococcales</taxon>
        <taxon>Microbacteriaceae</taxon>
        <taxon>Paramicrobacterium</taxon>
    </lineage>
</organism>
<dbReference type="InterPro" id="IPR021449">
    <property type="entry name" value="DUF3099"/>
</dbReference>
<keyword evidence="2" id="KW-0472">Membrane</keyword>
<gene>
    <name evidence="3" type="ORF">ATJ78_2351</name>
</gene>
<keyword evidence="4" id="KW-1185">Reference proteome</keyword>
<dbReference type="Pfam" id="PF11298">
    <property type="entry name" value="DUF3099"/>
    <property type="match status" value="1"/>
</dbReference>
<comment type="caution">
    <text evidence="3">The sequence shown here is derived from an EMBL/GenBank/DDBJ whole genome shotgun (WGS) entry which is preliminary data.</text>
</comment>
<reference evidence="3 4" key="1">
    <citation type="submission" date="2017-10" db="EMBL/GenBank/DDBJ databases">
        <title>Sequencing the genomes of 1000 actinobacteria strains.</title>
        <authorList>
            <person name="Klenk H.-P."/>
        </authorList>
    </citation>
    <scope>NUCLEOTIDE SEQUENCE [LARGE SCALE GENOMIC DNA]</scope>
    <source>
        <strain evidence="3 4">DSM 21798</strain>
    </source>
</reference>
<keyword evidence="2" id="KW-0812">Transmembrane</keyword>
<sequence>MKKASITTLGMTPEQERHRRVIKYSVAMGVRMVCIVLMLFSHGWWLLVFAIGAIVLPYVAVVIANTPVRTHTELERPDGVVVIPQNRNDSPHEPRSSDDHKREAS</sequence>
<evidence type="ECO:0008006" key="5">
    <source>
        <dbReference type="Google" id="ProtNLM"/>
    </source>
</evidence>
<dbReference type="Proteomes" id="UP000221369">
    <property type="component" value="Unassembled WGS sequence"/>
</dbReference>
<accession>A0A2A9DZ36</accession>
<feature type="transmembrane region" description="Helical" evidence="2">
    <location>
        <begin position="21"/>
        <end position="40"/>
    </location>
</feature>